<feature type="domain" description="Activator of Hsp90 ATPase AHSA1-like N-terminal" evidence="2">
    <location>
        <begin position="29"/>
        <end position="165"/>
    </location>
</feature>
<reference evidence="3 4" key="1">
    <citation type="submission" date="2018-04" db="EMBL/GenBank/DDBJ databases">
        <authorList>
            <person name="Zhang X."/>
            <person name="Yuan J."/>
            <person name="Li F."/>
            <person name="Xiang J."/>
        </authorList>
    </citation>
    <scope>NUCLEOTIDE SEQUENCE [LARGE SCALE GENOMIC DNA]</scope>
    <source>
        <tissue evidence="3">Muscle</tissue>
    </source>
</reference>
<dbReference type="SMART" id="SM01000">
    <property type="entry name" value="Aha1_N"/>
    <property type="match status" value="1"/>
</dbReference>
<dbReference type="Pfam" id="PF08327">
    <property type="entry name" value="AHSA1"/>
    <property type="match status" value="1"/>
</dbReference>
<dbReference type="GO" id="GO:0001671">
    <property type="term" value="F:ATPase activator activity"/>
    <property type="evidence" value="ECO:0007669"/>
    <property type="project" value="InterPro"/>
</dbReference>
<dbReference type="PANTHER" id="PTHR13009:SF22">
    <property type="entry name" value="LD43819P"/>
    <property type="match status" value="1"/>
</dbReference>
<accession>A0A3R7PHF0</accession>
<reference evidence="3 4" key="2">
    <citation type="submission" date="2019-01" db="EMBL/GenBank/DDBJ databases">
        <title>The decoding of complex shrimp genome reveals the adaptation for benthos swimmer, frequently molting mechanism and breeding impact on genome.</title>
        <authorList>
            <person name="Sun Y."/>
            <person name="Gao Y."/>
            <person name="Yu Y."/>
        </authorList>
    </citation>
    <scope>NUCLEOTIDE SEQUENCE [LARGE SCALE GENOMIC DNA]</scope>
    <source>
        <tissue evidence="3">Muscle</tissue>
    </source>
</reference>
<organism evidence="3 4">
    <name type="scientific">Penaeus vannamei</name>
    <name type="common">Whiteleg shrimp</name>
    <name type="synonym">Litopenaeus vannamei</name>
    <dbReference type="NCBI Taxonomy" id="6689"/>
    <lineage>
        <taxon>Eukaryota</taxon>
        <taxon>Metazoa</taxon>
        <taxon>Ecdysozoa</taxon>
        <taxon>Arthropoda</taxon>
        <taxon>Crustacea</taxon>
        <taxon>Multicrustacea</taxon>
        <taxon>Malacostraca</taxon>
        <taxon>Eumalacostraca</taxon>
        <taxon>Eucarida</taxon>
        <taxon>Decapoda</taxon>
        <taxon>Dendrobranchiata</taxon>
        <taxon>Penaeoidea</taxon>
        <taxon>Penaeidae</taxon>
        <taxon>Penaeus</taxon>
    </lineage>
</organism>
<dbReference type="InterPro" id="IPR023393">
    <property type="entry name" value="START-like_dom_sf"/>
</dbReference>
<dbReference type="GO" id="GO:0051087">
    <property type="term" value="F:protein-folding chaperone binding"/>
    <property type="evidence" value="ECO:0007669"/>
    <property type="project" value="InterPro"/>
</dbReference>
<protein>
    <submittedName>
        <fullName evidence="3">Putative activator of 90 kDa heat shock protein ATPase-like 1</fullName>
    </submittedName>
</protein>
<dbReference type="STRING" id="6689.A0A3R7PHF0"/>
<keyword evidence="4" id="KW-1185">Reference proteome</keyword>
<dbReference type="EMBL" id="QCYY01002917">
    <property type="protein sequence ID" value="ROT66598.1"/>
    <property type="molecule type" value="Genomic_DNA"/>
</dbReference>
<dbReference type="Gene3D" id="3.30.530.20">
    <property type="match status" value="1"/>
</dbReference>
<sequence length="347" mass="39268">MAKWGEGDPRWIVEERPDATNVNNWHWSEKNASGWSKEKIKSLFEGMVLEEPGLAKVTIKEVSKCDGEAMVNNRKGKLIFFYEWDIKMDWVAKKEDEPKKDIKGHIQIPNLSEENEPCEIDVSVSVTAGGSAGDDVKEFLRKKCEKVIQSKVADYITALKREYATDLILPTKGQAVTKQSKTILSPPPSENSLSANVTNTTNNMQKMGLGCKIDTSQITLTERFKCTADDIYRALTVREMVVAFTRGDVKLDLVKGGKFELFGGNISGEYENLEPNKQIVQKWRFKTWPSGHYSTVTLDIQQKEDSTEVRLTQSGVPSSDVDRTKEGWKNYYWDSIKRTFGFGAMLI</sequence>
<evidence type="ECO:0000259" key="2">
    <source>
        <dbReference type="SMART" id="SM01000"/>
    </source>
</evidence>
<evidence type="ECO:0000313" key="4">
    <source>
        <dbReference type="Proteomes" id="UP000283509"/>
    </source>
</evidence>
<comment type="similarity">
    <text evidence="1">Belongs to the AHA1 family.</text>
</comment>
<dbReference type="SUPFAM" id="SSF55961">
    <property type="entry name" value="Bet v1-like"/>
    <property type="match status" value="1"/>
</dbReference>
<dbReference type="GO" id="GO:0005829">
    <property type="term" value="C:cytosol"/>
    <property type="evidence" value="ECO:0007669"/>
    <property type="project" value="TreeGrafter"/>
</dbReference>
<dbReference type="SUPFAM" id="SSF103111">
    <property type="entry name" value="Activator of Hsp90 ATPase, Aha1"/>
    <property type="match status" value="1"/>
</dbReference>
<dbReference type="Pfam" id="PF09229">
    <property type="entry name" value="Aha1_N"/>
    <property type="match status" value="1"/>
</dbReference>
<gene>
    <name evidence="3" type="ORF">C7M84_015397</name>
</gene>
<name>A0A3R7PHF0_PENVA</name>
<evidence type="ECO:0000313" key="3">
    <source>
        <dbReference type="EMBL" id="ROT66598.1"/>
    </source>
</evidence>
<dbReference type="InterPro" id="IPR015310">
    <property type="entry name" value="AHSA1-like_N"/>
</dbReference>
<dbReference type="OrthoDB" id="567237at2759"/>
<dbReference type="PANTHER" id="PTHR13009">
    <property type="entry name" value="HEAT SHOCK PROTEIN 90 HSP90 CO-CHAPERONE AHA-1"/>
    <property type="match status" value="1"/>
</dbReference>
<dbReference type="Proteomes" id="UP000283509">
    <property type="component" value="Unassembled WGS sequence"/>
</dbReference>
<dbReference type="CDD" id="cd08892">
    <property type="entry name" value="SRPBCC_Aha1"/>
    <property type="match status" value="1"/>
</dbReference>
<evidence type="ECO:0000256" key="1">
    <source>
        <dbReference type="ARBA" id="ARBA00006817"/>
    </source>
</evidence>
<comment type="caution">
    <text evidence="3">The sequence shown here is derived from an EMBL/GenBank/DDBJ whole genome shotgun (WGS) entry which is preliminary data.</text>
</comment>
<proteinExistence type="inferred from homology"/>
<keyword evidence="3" id="KW-0346">Stress response</keyword>
<dbReference type="AlphaFoldDB" id="A0A3R7PHF0"/>
<dbReference type="GO" id="GO:0006457">
    <property type="term" value="P:protein folding"/>
    <property type="evidence" value="ECO:0007669"/>
    <property type="project" value="TreeGrafter"/>
</dbReference>
<dbReference type="InterPro" id="IPR013538">
    <property type="entry name" value="ASHA1/2-like_C"/>
</dbReference>
<dbReference type="InterPro" id="IPR036338">
    <property type="entry name" value="Aha1"/>
</dbReference>
<dbReference type="Gene3D" id="3.15.10.20">
    <property type="entry name" value="Activator of Hsp90 ATPase Aha1, N-terminal domain"/>
    <property type="match status" value="1"/>
</dbReference>